<dbReference type="AlphaFoldDB" id="A0A2D0KNW4"/>
<proteinExistence type="predicted"/>
<sequence>MILFQFYEVLILLHCSLYYRIYPNPIIRTDYTLLNHSELNDDIDRVHLVLLFQPHRITYGKEQICLISQANDISSMWAISRNT</sequence>
<protein>
    <submittedName>
        <fullName evidence="1">Uncharacterized protein</fullName>
    </submittedName>
</protein>
<evidence type="ECO:0000313" key="2">
    <source>
        <dbReference type="Proteomes" id="UP000222366"/>
    </source>
</evidence>
<name>A0A2D0KNW4_9GAMM</name>
<dbReference type="EMBL" id="NJAJ01000020">
    <property type="protein sequence ID" value="PHM65078.1"/>
    <property type="molecule type" value="Genomic_DNA"/>
</dbReference>
<organism evidence="1 2">
    <name type="scientific">Xenorhabdus stockiae</name>
    <dbReference type="NCBI Taxonomy" id="351614"/>
    <lineage>
        <taxon>Bacteria</taxon>
        <taxon>Pseudomonadati</taxon>
        <taxon>Pseudomonadota</taxon>
        <taxon>Gammaproteobacteria</taxon>
        <taxon>Enterobacterales</taxon>
        <taxon>Morganellaceae</taxon>
        <taxon>Xenorhabdus</taxon>
    </lineage>
</organism>
<comment type="caution">
    <text evidence="1">The sequence shown here is derived from an EMBL/GenBank/DDBJ whole genome shotgun (WGS) entry which is preliminary data.</text>
</comment>
<keyword evidence="2" id="KW-1185">Reference proteome</keyword>
<gene>
    <name evidence="1" type="ORF">Xsto_02393</name>
</gene>
<accession>A0A2D0KNW4</accession>
<reference evidence="1 2" key="1">
    <citation type="journal article" date="2017" name="Nat. Microbiol.">
        <title>Natural product diversity associated with the nematode symbionts Photorhabdus and Xenorhabdus.</title>
        <authorList>
            <person name="Tobias N.J."/>
            <person name="Wolff H."/>
            <person name="Djahanschiri B."/>
            <person name="Grundmann F."/>
            <person name="Kronenwerth M."/>
            <person name="Shi Y.M."/>
            <person name="Simonyi S."/>
            <person name="Grun P."/>
            <person name="Shapiro-Ilan D."/>
            <person name="Pidot S.J."/>
            <person name="Stinear T.P."/>
            <person name="Ebersberger I."/>
            <person name="Bode H.B."/>
        </authorList>
    </citation>
    <scope>NUCLEOTIDE SEQUENCE [LARGE SCALE GENOMIC DNA]</scope>
    <source>
        <strain evidence="1 2">DSM 17904</strain>
    </source>
</reference>
<evidence type="ECO:0000313" key="1">
    <source>
        <dbReference type="EMBL" id="PHM65078.1"/>
    </source>
</evidence>
<dbReference type="Proteomes" id="UP000222366">
    <property type="component" value="Unassembled WGS sequence"/>
</dbReference>